<dbReference type="GO" id="GO:0016192">
    <property type="term" value="P:vesicle-mediated transport"/>
    <property type="evidence" value="ECO:0007669"/>
    <property type="project" value="InterPro"/>
</dbReference>
<dbReference type="AlphaFoldDB" id="A0A6V8HKQ1"/>
<comment type="similarity">
    <text evidence="1">Belongs to the CCZ1 family.</text>
</comment>
<feature type="region of interest" description="Disordered" evidence="2">
    <location>
        <begin position="331"/>
        <end position="404"/>
    </location>
</feature>
<feature type="compositionally biased region" description="Low complexity" evidence="2">
    <location>
        <begin position="383"/>
        <end position="403"/>
    </location>
</feature>
<feature type="compositionally biased region" description="Low complexity" evidence="2">
    <location>
        <begin position="42"/>
        <end position="61"/>
    </location>
</feature>
<dbReference type="Proteomes" id="UP000053095">
    <property type="component" value="Unassembled WGS sequence"/>
</dbReference>
<gene>
    <name evidence="4" type="ORF">TCE0_034r10134</name>
</gene>
<feature type="compositionally biased region" description="Basic residues" evidence="2">
    <location>
        <begin position="339"/>
        <end position="348"/>
    </location>
</feature>
<keyword evidence="5" id="KW-1185">Reference proteome</keyword>
<name>A0A6V8HKQ1_TALPI</name>
<feature type="region of interest" description="Disordered" evidence="2">
    <location>
        <begin position="434"/>
        <end position="460"/>
    </location>
</feature>
<evidence type="ECO:0000256" key="1">
    <source>
        <dbReference type="ARBA" id="ARBA00005352"/>
    </source>
</evidence>
<evidence type="ECO:0000313" key="4">
    <source>
        <dbReference type="EMBL" id="GAM38974.1"/>
    </source>
</evidence>
<feature type="region of interest" description="Disordered" evidence="2">
    <location>
        <begin position="715"/>
        <end position="736"/>
    </location>
</feature>
<dbReference type="EMBL" id="DF933830">
    <property type="protein sequence ID" value="GAM38974.1"/>
    <property type="molecule type" value="Genomic_DNA"/>
</dbReference>
<accession>A0A6V8HKQ1</accession>
<dbReference type="PANTHER" id="PTHR13056:SF0">
    <property type="entry name" value="VACUOLAR FUSION PROTEIN CCZ1 HOMOLOG-RELATED"/>
    <property type="match status" value="1"/>
</dbReference>
<comment type="caution">
    <text evidence="4">The sequence shown here is derived from an EMBL/GenBank/DDBJ whole genome shotgun (WGS) entry which is preliminary data.</text>
</comment>
<evidence type="ECO:0000256" key="2">
    <source>
        <dbReference type="SAM" id="MobiDB-lite"/>
    </source>
</evidence>
<feature type="region of interest" description="Disordered" evidence="2">
    <location>
        <begin position="260"/>
        <end position="299"/>
    </location>
</feature>
<dbReference type="GO" id="GO:0035658">
    <property type="term" value="C:Mon1-Ccz1 complex"/>
    <property type="evidence" value="ECO:0007669"/>
    <property type="project" value="InterPro"/>
</dbReference>
<evidence type="ECO:0000313" key="5">
    <source>
        <dbReference type="Proteomes" id="UP000053095"/>
    </source>
</evidence>
<sequence>MIDNEPLSVIPAQLGFLTIYNPSLGTTDETLQDQIVFYYSSSQQGSRSSNSPNASSTSPATEQHSNKDDTNERLRKIGLAQGMVNFAKNFSNGQPVDNVETEKSRIVLYELESDWWILASIDLTRISLPNTTNASSETSPSVEYSSREIYPPRSLIQQLRRAHSIFLLHHGDSLSALYQRVGRESFCKLLGRFWNRFVRHWLVLLNGNPAVDLFNGVKLAVGGELGIGVGEEEWGSGEREVLEGYVSRTNGLVDLVVSRFGDAPSQPPTSPSKGTPKDQAEPPPWLGSDQTPRPSDGVIFSGVGAISRRSLSSISHWMEWIYRYGEAAYGVDENPSSGRSRRQRRARQKAAAASPRPSGLRKIDPKPEPPSGRISPGIPPPLVVGTPPTVQSSSTSDQTTEEGGISAETVMKYLTLGYGSAWKIPGISANTSDEAAASAKPGTENGASQNTPKKNDGDAAQGKFIIGLRDDLEEEFSDEDNPDESVFFPPQNQEDKNRRTLLRTLQVEVAESASYNNSEDTFTDQAHKKLQVLVYVRQPFMFTFLFDLRTPSLTLPSFYRSIHHQLGPLQRPLLSSTSPLNVARRIYFSDSDAGEKKRSSSVINNPIYDLVYDPGNLTVRSSIPNIPEPGPGLDRQTQWSRLEALNVHNQFLSTYIETRSRPLETERTCKTGRGWWLIWVRIHDQQLLPDQNPTATPSQPSKEAFLIRKASDALSSASNGGGIIGGRHTREGMLVQ</sequence>
<protein>
    <recommendedName>
        <fullName evidence="3">CCZ1/INTU/HSP4 first Longin domain-containing protein</fullName>
    </recommendedName>
</protein>
<feature type="region of interest" description="Disordered" evidence="2">
    <location>
        <begin position="42"/>
        <end position="70"/>
    </location>
</feature>
<dbReference type="Pfam" id="PF19031">
    <property type="entry name" value="Intu_longin_1"/>
    <property type="match status" value="1"/>
</dbReference>
<dbReference type="InterPro" id="IPR013176">
    <property type="entry name" value="Ccz1"/>
</dbReference>
<organism evidence="4 5">
    <name type="scientific">Talaromyces pinophilus</name>
    <name type="common">Penicillium pinophilum</name>
    <dbReference type="NCBI Taxonomy" id="128442"/>
    <lineage>
        <taxon>Eukaryota</taxon>
        <taxon>Fungi</taxon>
        <taxon>Dikarya</taxon>
        <taxon>Ascomycota</taxon>
        <taxon>Pezizomycotina</taxon>
        <taxon>Eurotiomycetes</taxon>
        <taxon>Eurotiomycetidae</taxon>
        <taxon>Eurotiales</taxon>
        <taxon>Trichocomaceae</taxon>
        <taxon>Talaromyces</taxon>
        <taxon>Talaromyces sect. Talaromyces</taxon>
    </lineage>
</organism>
<feature type="compositionally biased region" description="Low complexity" evidence="2">
    <location>
        <begin position="349"/>
        <end position="358"/>
    </location>
</feature>
<reference evidence="5" key="1">
    <citation type="journal article" date="2015" name="Genome Announc.">
        <title>Draft genome sequence of Talaromyces cellulolyticus strain Y-94, a source of lignocellulosic biomass-degrading enzymes.</title>
        <authorList>
            <person name="Fujii T."/>
            <person name="Koike H."/>
            <person name="Sawayama S."/>
            <person name="Yano S."/>
            <person name="Inoue H."/>
        </authorList>
    </citation>
    <scope>NUCLEOTIDE SEQUENCE [LARGE SCALE GENOMIC DNA]</scope>
    <source>
        <strain evidence="5">Y-94</strain>
    </source>
</reference>
<feature type="domain" description="CCZ1/INTU/HSP4 first Longin" evidence="3">
    <location>
        <begin position="16"/>
        <end position="139"/>
    </location>
</feature>
<dbReference type="PANTHER" id="PTHR13056">
    <property type="entry name" value="VACUOLAR FUSION PROTEIN CCZ1 HOMOLOG-RELATED"/>
    <property type="match status" value="1"/>
</dbReference>
<proteinExistence type="inferred from homology"/>
<evidence type="ECO:0000259" key="3">
    <source>
        <dbReference type="Pfam" id="PF19031"/>
    </source>
</evidence>
<dbReference type="InterPro" id="IPR043987">
    <property type="entry name" value="CCZ1/INTU/HSP4_longin_1"/>
</dbReference>